<reference evidence="2 3" key="1">
    <citation type="submission" date="2019-09" db="EMBL/GenBank/DDBJ databases">
        <title>Phylogeny of genus Pseudoclavibacter and closely related genus.</title>
        <authorList>
            <person name="Li Y."/>
        </authorList>
    </citation>
    <scope>NUCLEOTIDE SEQUENCE [LARGE SCALE GENOMIC DNA]</scope>
    <source>
        <strain evidence="2 3">EGI 60007</strain>
    </source>
</reference>
<accession>A0A6H9WQL2</accession>
<dbReference type="PANTHER" id="PTHR21666">
    <property type="entry name" value="PEPTIDASE-RELATED"/>
    <property type="match status" value="1"/>
</dbReference>
<dbReference type="InterPro" id="IPR050570">
    <property type="entry name" value="Cell_wall_metabolism_enzyme"/>
</dbReference>
<name>A0A6H9WQL2_9MICO</name>
<dbReference type="Pfam" id="PF01551">
    <property type="entry name" value="Peptidase_M23"/>
    <property type="match status" value="1"/>
</dbReference>
<dbReference type="InterPro" id="IPR011055">
    <property type="entry name" value="Dup_hybrid_motif"/>
</dbReference>
<dbReference type="SUPFAM" id="SSF51261">
    <property type="entry name" value="Duplicated hybrid motif"/>
    <property type="match status" value="1"/>
</dbReference>
<protein>
    <submittedName>
        <fullName evidence="2">M23 family metallopeptidase</fullName>
    </submittedName>
</protein>
<dbReference type="Gene3D" id="2.70.70.10">
    <property type="entry name" value="Glucose Permease (Domain IIA)"/>
    <property type="match status" value="1"/>
</dbReference>
<organism evidence="2 3">
    <name type="scientific">Pseudoclavibacter endophyticus</name>
    <dbReference type="NCBI Taxonomy" id="1778590"/>
    <lineage>
        <taxon>Bacteria</taxon>
        <taxon>Bacillati</taxon>
        <taxon>Actinomycetota</taxon>
        <taxon>Actinomycetes</taxon>
        <taxon>Micrococcales</taxon>
        <taxon>Microbacteriaceae</taxon>
        <taxon>Pseudoclavibacter</taxon>
    </lineage>
</organism>
<proteinExistence type="predicted"/>
<keyword evidence="3" id="KW-1185">Reference proteome</keyword>
<dbReference type="AlphaFoldDB" id="A0A6H9WQL2"/>
<dbReference type="OrthoDB" id="9809488at2"/>
<evidence type="ECO:0000259" key="1">
    <source>
        <dbReference type="Pfam" id="PF01551"/>
    </source>
</evidence>
<evidence type="ECO:0000313" key="3">
    <source>
        <dbReference type="Proteomes" id="UP000431744"/>
    </source>
</evidence>
<sequence>MPASICISRSTTCSCAPSSPTIATTVSSRSRAASTLAEHRAGEKHVVATPNPIDLAYPFAGRWLVQNSPADRVPSHGTTLFATAYAIDFVPVGDNGRTAPITIGSLVRPEPPERFPGFGRPILAPISGTVIAVHDAEIDHPAYRGVPSIGYAVTQRRRAADGWLALAGNHVMIERDGVVVALCHLQRASTEVRAGQHVRAGDVLGRCGNSGNSTEPHVHVQAITGSRVEHATAVPLTFGASLPHNGDVIVATASRHRGR</sequence>
<dbReference type="Proteomes" id="UP000431744">
    <property type="component" value="Unassembled WGS sequence"/>
</dbReference>
<dbReference type="InterPro" id="IPR016047">
    <property type="entry name" value="M23ase_b-sheet_dom"/>
</dbReference>
<dbReference type="PANTHER" id="PTHR21666:SF270">
    <property type="entry name" value="MUREIN HYDROLASE ACTIVATOR ENVC"/>
    <property type="match status" value="1"/>
</dbReference>
<comment type="caution">
    <text evidence="2">The sequence shown here is derived from an EMBL/GenBank/DDBJ whole genome shotgun (WGS) entry which is preliminary data.</text>
</comment>
<feature type="domain" description="M23ase beta-sheet core" evidence="1">
    <location>
        <begin position="161"/>
        <end position="223"/>
    </location>
</feature>
<dbReference type="EMBL" id="WBJY01000001">
    <property type="protein sequence ID" value="KAB1649991.1"/>
    <property type="molecule type" value="Genomic_DNA"/>
</dbReference>
<dbReference type="GO" id="GO:0004222">
    <property type="term" value="F:metalloendopeptidase activity"/>
    <property type="evidence" value="ECO:0007669"/>
    <property type="project" value="TreeGrafter"/>
</dbReference>
<evidence type="ECO:0000313" key="2">
    <source>
        <dbReference type="EMBL" id="KAB1649991.1"/>
    </source>
</evidence>
<gene>
    <name evidence="2" type="ORF">F8O04_07185</name>
</gene>
<dbReference type="CDD" id="cd12797">
    <property type="entry name" value="M23_peptidase"/>
    <property type="match status" value="1"/>
</dbReference>